<dbReference type="HOGENOM" id="CLU_077168_0_1_1"/>
<evidence type="ECO:0000256" key="9">
    <source>
        <dbReference type="RuleBase" id="RU363066"/>
    </source>
</evidence>
<keyword evidence="6 9" id="KW-0418">Kinase</keyword>
<dbReference type="Gene3D" id="3.40.50.300">
    <property type="entry name" value="P-loop containing nucleotide triphosphate hydrolases"/>
    <property type="match status" value="1"/>
</dbReference>
<evidence type="ECO:0000256" key="2">
    <source>
        <dbReference type="ARBA" id="ARBA00008420"/>
    </source>
</evidence>
<dbReference type="PANTHER" id="PTHR43442">
    <property type="entry name" value="GLUCONOKINASE-RELATED"/>
    <property type="match status" value="1"/>
</dbReference>
<dbReference type="PANTHER" id="PTHR43442:SF3">
    <property type="entry name" value="GLUCONOKINASE-RELATED"/>
    <property type="match status" value="1"/>
</dbReference>
<dbReference type="EMBL" id="KL584708">
    <property type="protein sequence ID" value="KEQ74099.1"/>
    <property type="molecule type" value="Genomic_DNA"/>
</dbReference>
<name>A0A074WR73_9PEZI</name>
<sequence>MPTPNSTSTNSTIAPATAAVSQHRHIWIITGPAGCGKTSVAEYLAATFTMPYLEGDSFHPQANIEKMANNIPLTDADRWDWLILLRDQAVAALSTGASGVVLTCSALKRKYRDVIRVASYNDSQVLVHFIYLSATQELLLQRVHGRVGHYMKDSMVKSQFDALEPPTQDERDVMSVDVSGDFASVQQLALEAVNHVMVSDSVAVEPVQT</sequence>
<dbReference type="GO" id="GO:0046316">
    <property type="term" value="F:gluconokinase activity"/>
    <property type="evidence" value="ECO:0007669"/>
    <property type="project" value="UniProtKB-EC"/>
</dbReference>
<gene>
    <name evidence="10" type="ORF">M436DRAFT_44977</name>
</gene>
<accession>A0A074WR73</accession>
<dbReference type="UniPathway" id="UPA00792"/>
<dbReference type="SUPFAM" id="SSF52540">
    <property type="entry name" value="P-loop containing nucleoside triphosphate hydrolases"/>
    <property type="match status" value="1"/>
</dbReference>
<evidence type="ECO:0000313" key="10">
    <source>
        <dbReference type="EMBL" id="KEQ74099.1"/>
    </source>
</evidence>
<dbReference type="FunFam" id="3.40.50.300:FF:001607">
    <property type="entry name" value="Gluconokinase"/>
    <property type="match status" value="1"/>
</dbReference>
<evidence type="ECO:0000256" key="3">
    <source>
        <dbReference type="ARBA" id="ARBA00012054"/>
    </source>
</evidence>
<evidence type="ECO:0000256" key="5">
    <source>
        <dbReference type="ARBA" id="ARBA00022741"/>
    </source>
</evidence>
<keyword evidence="11" id="KW-1185">Reference proteome</keyword>
<keyword evidence="5 9" id="KW-0547">Nucleotide-binding</keyword>
<keyword evidence="4 9" id="KW-0808">Transferase</keyword>
<dbReference type="STRING" id="1043004.A0A074WR73"/>
<protein>
    <recommendedName>
        <fullName evidence="3 9">Gluconokinase</fullName>
        <ecNumber evidence="3 9">2.7.1.12</ecNumber>
    </recommendedName>
</protein>
<dbReference type="AlphaFoldDB" id="A0A074WR73"/>
<dbReference type="InterPro" id="IPR027417">
    <property type="entry name" value="P-loop_NTPase"/>
</dbReference>
<dbReference type="GO" id="GO:0005737">
    <property type="term" value="C:cytoplasm"/>
    <property type="evidence" value="ECO:0007669"/>
    <property type="project" value="TreeGrafter"/>
</dbReference>
<dbReference type="InterPro" id="IPR006001">
    <property type="entry name" value="Therm_gnt_kin"/>
</dbReference>
<dbReference type="GO" id="GO:0005524">
    <property type="term" value="F:ATP binding"/>
    <property type="evidence" value="ECO:0007669"/>
    <property type="project" value="UniProtKB-KW"/>
</dbReference>
<dbReference type="RefSeq" id="XP_013427953.1">
    <property type="nucleotide sequence ID" value="XM_013572499.1"/>
</dbReference>
<dbReference type="Proteomes" id="UP000027730">
    <property type="component" value="Unassembled WGS sequence"/>
</dbReference>
<dbReference type="EC" id="2.7.1.12" evidence="3 9"/>
<keyword evidence="7 9" id="KW-0067">ATP-binding</keyword>
<evidence type="ECO:0000313" key="11">
    <source>
        <dbReference type="Proteomes" id="UP000027730"/>
    </source>
</evidence>
<dbReference type="Pfam" id="PF13671">
    <property type="entry name" value="AAA_33"/>
    <property type="match status" value="1"/>
</dbReference>
<dbReference type="OrthoDB" id="275177at2759"/>
<reference evidence="10 11" key="1">
    <citation type="journal article" date="2014" name="BMC Genomics">
        <title>Genome sequencing of four Aureobasidium pullulans varieties: biotechnological potential, stress tolerance, and description of new species.</title>
        <authorList>
            <person name="Gostin Ar C."/>
            <person name="Ohm R.A."/>
            <person name="Kogej T."/>
            <person name="Sonjak S."/>
            <person name="Turk M."/>
            <person name="Zajc J."/>
            <person name="Zalar P."/>
            <person name="Grube M."/>
            <person name="Sun H."/>
            <person name="Han J."/>
            <person name="Sharma A."/>
            <person name="Chiniquy J."/>
            <person name="Ngan C.Y."/>
            <person name="Lipzen A."/>
            <person name="Barry K."/>
            <person name="Grigoriev I.V."/>
            <person name="Gunde-Cimerman N."/>
        </authorList>
    </citation>
    <scope>NUCLEOTIDE SEQUENCE [LARGE SCALE GENOMIC DNA]</scope>
    <source>
        <strain evidence="10 11">CBS 147.97</strain>
    </source>
</reference>
<evidence type="ECO:0000256" key="6">
    <source>
        <dbReference type="ARBA" id="ARBA00022777"/>
    </source>
</evidence>
<comment type="similarity">
    <text evidence="2 9">Belongs to the gluconokinase GntK/GntV family.</text>
</comment>
<evidence type="ECO:0000256" key="8">
    <source>
        <dbReference type="ARBA" id="ARBA00048090"/>
    </source>
</evidence>
<proteinExistence type="inferred from homology"/>
<evidence type="ECO:0000256" key="4">
    <source>
        <dbReference type="ARBA" id="ARBA00022679"/>
    </source>
</evidence>
<dbReference type="NCBIfam" id="TIGR01313">
    <property type="entry name" value="therm_gnt_kin"/>
    <property type="match status" value="1"/>
</dbReference>
<dbReference type="GeneID" id="25410255"/>
<comment type="pathway">
    <text evidence="1 9">Carbohydrate acid metabolism; D-gluconate degradation.</text>
</comment>
<dbReference type="CDD" id="cd02021">
    <property type="entry name" value="GntK"/>
    <property type="match status" value="1"/>
</dbReference>
<dbReference type="GO" id="GO:0005975">
    <property type="term" value="P:carbohydrate metabolic process"/>
    <property type="evidence" value="ECO:0007669"/>
    <property type="project" value="InterPro"/>
</dbReference>
<evidence type="ECO:0000256" key="1">
    <source>
        <dbReference type="ARBA" id="ARBA00004875"/>
    </source>
</evidence>
<comment type="catalytic activity">
    <reaction evidence="8 9">
        <text>D-gluconate + ATP = 6-phospho-D-gluconate + ADP + H(+)</text>
        <dbReference type="Rhea" id="RHEA:19433"/>
        <dbReference type="ChEBI" id="CHEBI:15378"/>
        <dbReference type="ChEBI" id="CHEBI:18391"/>
        <dbReference type="ChEBI" id="CHEBI:30616"/>
        <dbReference type="ChEBI" id="CHEBI:58759"/>
        <dbReference type="ChEBI" id="CHEBI:456216"/>
        <dbReference type="EC" id="2.7.1.12"/>
    </reaction>
</comment>
<evidence type="ECO:0000256" key="7">
    <source>
        <dbReference type="ARBA" id="ARBA00022840"/>
    </source>
</evidence>
<organism evidence="10 11">
    <name type="scientific">Aureobasidium namibiae CBS 147.97</name>
    <dbReference type="NCBI Taxonomy" id="1043004"/>
    <lineage>
        <taxon>Eukaryota</taxon>
        <taxon>Fungi</taxon>
        <taxon>Dikarya</taxon>
        <taxon>Ascomycota</taxon>
        <taxon>Pezizomycotina</taxon>
        <taxon>Dothideomycetes</taxon>
        <taxon>Dothideomycetidae</taxon>
        <taxon>Dothideales</taxon>
        <taxon>Saccotheciaceae</taxon>
        <taxon>Aureobasidium</taxon>
    </lineage>
</organism>